<dbReference type="Proteomes" id="UP000217790">
    <property type="component" value="Unassembled WGS sequence"/>
</dbReference>
<sequence>MQSADKSKKAWFSLTKTKIKEHWDQESEAIKKMVHGKVKTIFQEAMMKYNSLWTELRNKTAADYHLIHSSTTSTSLKWPQFDPIGFSMVEKSMMQFGFKLFSEDEQFAKTLLGT</sequence>
<reference evidence="2" key="1">
    <citation type="journal article" date="2017" name="Nat. Ecol. Evol.">
        <title>Genome expansion and lineage-specific genetic innovations in the forest pathogenic fungi Armillaria.</title>
        <authorList>
            <person name="Sipos G."/>
            <person name="Prasanna A.N."/>
            <person name="Walter M.C."/>
            <person name="O'Connor E."/>
            <person name="Balint B."/>
            <person name="Krizsan K."/>
            <person name="Kiss B."/>
            <person name="Hess J."/>
            <person name="Varga T."/>
            <person name="Slot J."/>
            <person name="Riley R."/>
            <person name="Boka B."/>
            <person name="Rigling D."/>
            <person name="Barry K."/>
            <person name="Lee J."/>
            <person name="Mihaltcheva S."/>
            <person name="LaButti K."/>
            <person name="Lipzen A."/>
            <person name="Waldron R."/>
            <person name="Moloney N.M."/>
            <person name="Sperisen C."/>
            <person name="Kredics L."/>
            <person name="Vagvoelgyi C."/>
            <person name="Patrignani A."/>
            <person name="Fitzpatrick D."/>
            <person name="Nagy I."/>
            <person name="Doyle S."/>
            <person name="Anderson J.B."/>
            <person name="Grigoriev I.V."/>
            <person name="Gueldener U."/>
            <person name="Muensterkoetter M."/>
            <person name="Nagy L.G."/>
        </authorList>
    </citation>
    <scope>NUCLEOTIDE SEQUENCE [LARGE SCALE GENOMIC DNA]</scope>
    <source>
        <strain evidence="2">Ar21-2</strain>
    </source>
</reference>
<dbReference type="EMBL" id="KZ293670">
    <property type="protein sequence ID" value="PBK88933.1"/>
    <property type="molecule type" value="Genomic_DNA"/>
</dbReference>
<gene>
    <name evidence="1" type="ORF">ARMGADRAFT_1033544</name>
</gene>
<dbReference type="OrthoDB" id="2980832at2759"/>
<dbReference type="InParanoid" id="A0A2H3DL02"/>
<evidence type="ECO:0000313" key="1">
    <source>
        <dbReference type="EMBL" id="PBK88933.1"/>
    </source>
</evidence>
<proteinExistence type="predicted"/>
<protein>
    <submittedName>
        <fullName evidence="1">Uncharacterized protein</fullName>
    </submittedName>
</protein>
<organism evidence="1 2">
    <name type="scientific">Armillaria gallica</name>
    <name type="common">Bulbous honey fungus</name>
    <name type="synonym">Armillaria bulbosa</name>
    <dbReference type="NCBI Taxonomy" id="47427"/>
    <lineage>
        <taxon>Eukaryota</taxon>
        <taxon>Fungi</taxon>
        <taxon>Dikarya</taxon>
        <taxon>Basidiomycota</taxon>
        <taxon>Agaricomycotina</taxon>
        <taxon>Agaricomycetes</taxon>
        <taxon>Agaricomycetidae</taxon>
        <taxon>Agaricales</taxon>
        <taxon>Marasmiineae</taxon>
        <taxon>Physalacriaceae</taxon>
        <taxon>Armillaria</taxon>
    </lineage>
</organism>
<dbReference type="AlphaFoldDB" id="A0A2H3DL02"/>
<keyword evidence="2" id="KW-1185">Reference proteome</keyword>
<accession>A0A2H3DL02</accession>
<evidence type="ECO:0000313" key="2">
    <source>
        <dbReference type="Proteomes" id="UP000217790"/>
    </source>
</evidence>
<name>A0A2H3DL02_ARMGA</name>